<dbReference type="PANTHER" id="PTHR37162">
    <property type="entry name" value="HAT FAMILY DIMERISATION DOMAINCONTAINING PROTEIN-RELATED"/>
    <property type="match status" value="1"/>
</dbReference>
<dbReference type="GeneID" id="122144065"/>
<dbReference type="OrthoDB" id="6159421at2759"/>
<gene>
    <name evidence="1" type="primary">LOC122144065</name>
</gene>
<evidence type="ECO:0000313" key="1">
    <source>
        <dbReference type="RefSeq" id="XP_042610642.1"/>
    </source>
</evidence>
<dbReference type="RefSeq" id="XP_042610642.1">
    <property type="nucleotide sequence ID" value="XM_042754708.1"/>
</dbReference>
<sequence length="245" mass="27820">MGCICHLVQLATGCGIRALHQPIEEILSSIYAHFDIRWLSLLTCIKRVLSQWDALQAYFASHEDVEKPGKVKMLAEHLTSKKTKFFFLFLSQVLKPLAELKEFMIHRLHQEMTSLVRSFMGRFLPASLIADVPLKDIKFKEASLQFPDKELFLGAAAQTFLEDNMDELSSSVPMMIKAVRDFFVAVTTKMMTAFPLDNIILQNLTVLNQESRHQFSPNSGAAHSYTPSKAVLLAAKHCTFKYNHQ</sequence>
<protein>
    <submittedName>
        <fullName evidence="1">Uncharacterized protein LOC122144065</fullName>
    </submittedName>
</protein>
<proteinExistence type="predicted"/>
<organism evidence="1">
    <name type="scientific">Cyprinus carpio</name>
    <name type="common">Common carp</name>
    <dbReference type="NCBI Taxonomy" id="7962"/>
    <lineage>
        <taxon>Eukaryota</taxon>
        <taxon>Metazoa</taxon>
        <taxon>Chordata</taxon>
        <taxon>Craniata</taxon>
        <taxon>Vertebrata</taxon>
        <taxon>Euteleostomi</taxon>
        <taxon>Actinopterygii</taxon>
        <taxon>Neopterygii</taxon>
        <taxon>Teleostei</taxon>
        <taxon>Ostariophysi</taxon>
        <taxon>Cypriniformes</taxon>
        <taxon>Cyprinidae</taxon>
        <taxon>Cyprininae</taxon>
        <taxon>Cyprinus</taxon>
    </lineage>
</organism>
<reference evidence="1" key="1">
    <citation type="submission" date="2025-08" db="UniProtKB">
        <authorList>
            <consortium name="RefSeq"/>
        </authorList>
    </citation>
    <scope>IDENTIFICATION</scope>
    <source>
        <tissue evidence="1">Muscle</tissue>
    </source>
</reference>
<dbReference type="KEGG" id="ccar:122144065"/>
<accession>A0A9R0ATE5</accession>
<dbReference type="AlphaFoldDB" id="A0A9R0ATE5"/>
<name>A0A9R0ATE5_CYPCA</name>
<dbReference type="Proteomes" id="UP001155660">
    <property type="component" value="Unplaced"/>
</dbReference>
<dbReference type="PANTHER" id="PTHR37162:SF1">
    <property type="entry name" value="BED-TYPE DOMAIN-CONTAINING PROTEIN"/>
    <property type="match status" value="1"/>
</dbReference>